<accession>A0A0F7L386</accession>
<reference evidence="1" key="1">
    <citation type="journal article" date="2015" name="Front. Microbiol.">
        <title>Combining genomic sequencing methods to explore viral diversity and reveal potential virus-host interactions.</title>
        <authorList>
            <person name="Chow C.E."/>
            <person name="Winget D.M."/>
            <person name="White R.A.III."/>
            <person name="Hallam S.J."/>
            <person name="Suttle C.A."/>
        </authorList>
    </citation>
    <scope>NUCLEOTIDE SEQUENCE</scope>
    <source>
        <strain evidence="1">Anoxic3_1</strain>
    </source>
</reference>
<protein>
    <submittedName>
        <fullName evidence="1">Uncharacterized protein</fullName>
    </submittedName>
</protein>
<proteinExistence type="predicted"/>
<sequence>MQKDPGILRLHKVVNHGSANRVALGDQECDVPTARRCSVERAKRDHVGRIQRRSVVAHVSGDLPPVALGDHTGSVEVGIPARNVHMASAPVPDLAFRRIDANDVKLVLQGKLIPPKRSALFVNQIHSCDVLSRSQPDFLAQPLQRMLHSTV</sequence>
<reference evidence="1" key="2">
    <citation type="submission" date="2015-03" db="EMBL/GenBank/DDBJ databases">
        <authorList>
            <person name="Chow C.-E.T."/>
            <person name="Winget D.M."/>
            <person name="White R.A.III."/>
            <person name="Hallam S.J."/>
            <person name="Suttle C.A."/>
        </authorList>
    </citation>
    <scope>NUCLEOTIDE SEQUENCE</scope>
    <source>
        <strain evidence="1">Anoxic3_1</strain>
    </source>
</reference>
<evidence type="ECO:0000313" key="1">
    <source>
        <dbReference type="EMBL" id="AKH45902.1"/>
    </source>
</evidence>
<name>A0A0F7L386_9VIRU</name>
<organism evidence="1">
    <name type="scientific">uncultured marine virus</name>
    <dbReference type="NCBI Taxonomy" id="186617"/>
    <lineage>
        <taxon>Viruses</taxon>
        <taxon>environmental samples</taxon>
    </lineage>
</organism>
<dbReference type="EMBL" id="KR029577">
    <property type="protein sequence ID" value="AKH45902.1"/>
    <property type="molecule type" value="Genomic_DNA"/>
</dbReference>